<evidence type="ECO:0000313" key="1">
    <source>
        <dbReference type="EMBL" id="JAP95595.1"/>
    </source>
</evidence>
<feature type="non-terminal residue" evidence="1">
    <location>
        <position position="1"/>
    </location>
</feature>
<gene>
    <name evidence="1" type="ORF">TPC1_11361</name>
</gene>
<accession>A0A146KJ05</accession>
<reference evidence="1" key="1">
    <citation type="submission" date="2015-07" db="EMBL/GenBank/DDBJ databases">
        <title>Adaptation to a free-living lifestyle via gene acquisitions in the diplomonad Trepomonas sp. PC1.</title>
        <authorList>
            <person name="Xu F."/>
            <person name="Jerlstrom-Hultqvist J."/>
            <person name="Kolisko M."/>
            <person name="Simpson A.G.B."/>
            <person name="Roger A.J."/>
            <person name="Svard S.G."/>
            <person name="Andersson J.O."/>
        </authorList>
    </citation>
    <scope>NUCLEOTIDE SEQUENCE</scope>
    <source>
        <strain evidence="1">PC1</strain>
    </source>
</reference>
<dbReference type="EMBL" id="GDID01001011">
    <property type="protein sequence ID" value="JAP95595.1"/>
    <property type="molecule type" value="Transcribed_RNA"/>
</dbReference>
<protein>
    <submittedName>
        <fullName evidence="1">Dynein heavy chain</fullName>
    </submittedName>
</protein>
<proteinExistence type="predicted"/>
<feature type="non-terminal residue" evidence="1">
    <location>
        <position position="71"/>
    </location>
</feature>
<dbReference type="Gene3D" id="3.40.50.300">
    <property type="entry name" value="P-loop containing nucleotide triphosphate hydrolases"/>
    <property type="match status" value="1"/>
</dbReference>
<sequence length="71" mass="8176">EEFINQAEQTILCSIQLQIDKNHLIFVENLLKGENFIIAEQLDKFVQLEQAFWIRTGVILTGKQQSGKTTI</sequence>
<dbReference type="InterPro" id="IPR027417">
    <property type="entry name" value="P-loop_NTPase"/>
</dbReference>
<name>A0A146KJ05_9EUKA</name>
<organism evidence="1">
    <name type="scientific">Trepomonas sp. PC1</name>
    <dbReference type="NCBI Taxonomy" id="1076344"/>
    <lineage>
        <taxon>Eukaryota</taxon>
        <taxon>Metamonada</taxon>
        <taxon>Diplomonadida</taxon>
        <taxon>Hexamitidae</taxon>
        <taxon>Hexamitinae</taxon>
        <taxon>Trepomonas</taxon>
    </lineage>
</organism>
<dbReference type="AlphaFoldDB" id="A0A146KJ05"/>